<dbReference type="EMBL" id="JBHLSW010000003">
    <property type="protein sequence ID" value="MFC0632998.1"/>
    <property type="molecule type" value="Genomic_DNA"/>
</dbReference>
<evidence type="ECO:0000313" key="4">
    <source>
        <dbReference type="EMBL" id="MFC0632998.1"/>
    </source>
</evidence>
<evidence type="ECO:0000313" key="5">
    <source>
        <dbReference type="Proteomes" id="UP001589906"/>
    </source>
</evidence>
<dbReference type="CDD" id="cd01043">
    <property type="entry name" value="DPS"/>
    <property type="match status" value="1"/>
</dbReference>
<dbReference type="Proteomes" id="UP001589906">
    <property type="component" value="Unassembled WGS sequence"/>
</dbReference>
<dbReference type="InterPro" id="IPR008331">
    <property type="entry name" value="Ferritin_DPS_dom"/>
</dbReference>
<sequence length="159" mass="17817">MTATLDTGITKDQRGRVARELSKVLADSFAVYQKTHGYHWNVRGPEFFSYHKLLEQQYREIWEALDDLAERIRALGEFAPQGASTFANLTSIKDGDPEKDAQEMLKELMRDHETVIATARAAVEIGEAADDGASVDLLNARLAAHEQHAWMLRSSLSSK</sequence>
<dbReference type="PROSITE" id="PS00819">
    <property type="entry name" value="DPS_2"/>
    <property type="match status" value="1"/>
</dbReference>
<organism evidence="4 5">
    <name type="scientific">Brevundimonas balnearis</name>
    <dbReference type="NCBI Taxonomy" id="1572858"/>
    <lineage>
        <taxon>Bacteria</taxon>
        <taxon>Pseudomonadati</taxon>
        <taxon>Pseudomonadota</taxon>
        <taxon>Alphaproteobacteria</taxon>
        <taxon>Caulobacterales</taxon>
        <taxon>Caulobacteraceae</taxon>
        <taxon>Brevundimonas</taxon>
    </lineage>
</organism>
<dbReference type="SUPFAM" id="SSF47240">
    <property type="entry name" value="Ferritin-like"/>
    <property type="match status" value="1"/>
</dbReference>
<evidence type="ECO:0000256" key="1">
    <source>
        <dbReference type="ARBA" id="ARBA00009497"/>
    </source>
</evidence>
<feature type="domain" description="Ferritin/DPS" evidence="3">
    <location>
        <begin position="20"/>
        <end position="156"/>
    </location>
</feature>
<dbReference type="InterPro" id="IPR009078">
    <property type="entry name" value="Ferritin-like_SF"/>
</dbReference>
<dbReference type="PIRSF" id="PIRSF005900">
    <property type="entry name" value="Dps"/>
    <property type="match status" value="1"/>
</dbReference>
<reference evidence="4 5" key="1">
    <citation type="submission" date="2024-09" db="EMBL/GenBank/DDBJ databases">
        <authorList>
            <person name="Sun Q."/>
            <person name="Mori K."/>
        </authorList>
    </citation>
    <scope>NUCLEOTIDE SEQUENCE [LARGE SCALE GENOMIC DNA]</scope>
    <source>
        <strain evidence="4 5">NCAIM B.02621</strain>
    </source>
</reference>
<dbReference type="InterPro" id="IPR002177">
    <property type="entry name" value="DPS_DNA-bd"/>
</dbReference>
<protein>
    <submittedName>
        <fullName evidence="4">Dps family protein</fullName>
    </submittedName>
</protein>
<dbReference type="PANTHER" id="PTHR42932">
    <property type="entry name" value="GENERAL STRESS PROTEIN 20U"/>
    <property type="match status" value="1"/>
</dbReference>
<comment type="similarity">
    <text evidence="1 2">Belongs to the Dps family.</text>
</comment>
<proteinExistence type="inferred from homology"/>
<name>A0ABV6R060_9CAUL</name>
<evidence type="ECO:0000259" key="3">
    <source>
        <dbReference type="Pfam" id="PF00210"/>
    </source>
</evidence>
<dbReference type="InterPro" id="IPR012347">
    <property type="entry name" value="Ferritin-like"/>
</dbReference>
<dbReference type="InterPro" id="IPR023188">
    <property type="entry name" value="DPS_DNA-bd_CS"/>
</dbReference>
<dbReference type="RefSeq" id="WP_376834437.1">
    <property type="nucleotide sequence ID" value="NZ_JBHLSW010000003.1"/>
</dbReference>
<dbReference type="PANTHER" id="PTHR42932:SF3">
    <property type="entry name" value="DNA PROTECTION DURING STARVATION PROTEIN"/>
    <property type="match status" value="1"/>
</dbReference>
<dbReference type="Gene3D" id="1.20.1260.10">
    <property type="match status" value="1"/>
</dbReference>
<gene>
    <name evidence="4" type="ORF">ACFFGE_03780</name>
</gene>
<dbReference type="Pfam" id="PF00210">
    <property type="entry name" value="Ferritin"/>
    <property type="match status" value="1"/>
</dbReference>
<keyword evidence="5" id="KW-1185">Reference proteome</keyword>
<comment type="caution">
    <text evidence="4">The sequence shown here is derived from an EMBL/GenBank/DDBJ whole genome shotgun (WGS) entry which is preliminary data.</text>
</comment>
<evidence type="ECO:0000256" key="2">
    <source>
        <dbReference type="RuleBase" id="RU003875"/>
    </source>
</evidence>
<dbReference type="PRINTS" id="PR01346">
    <property type="entry name" value="HELNAPAPROT"/>
</dbReference>
<accession>A0ABV6R060</accession>